<feature type="domain" description="CN hydrolase" evidence="2">
    <location>
        <begin position="1"/>
        <end position="238"/>
    </location>
</feature>
<evidence type="ECO:0000313" key="4">
    <source>
        <dbReference type="Proteomes" id="UP000004080"/>
    </source>
</evidence>
<organism evidence="3 4">
    <name type="scientific">Fictibacillus macauensis ZFHKF-1</name>
    <dbReference type="NCBI Taxonomy" id="1196324"/>
    <lineage>
        <taxon>Bacteria</taxon>
        <taxon>Bacillati</taxon>
        <taxon>Bacillota</taxon>
        <taxon>Bacilli</taxon>
        <taxon>Bacillales</taxon>
        <taxon>Fictibacillaceae</taxon>
        <taxon>Fictibacillus</taxon>
    </lineage>
</organism>
<comment type="similarity">
    <text evidence="1">Belongs to the carbon-nitrogen hydrolase superfamily. NIT1/NIT2 family.</text>
</comment>
<evidence type="ECO:0000256" key="1">
    <source>
        <dbReference type="ARBA" id="ARBA00010613"/>
    </source>
</evidence>
<dbReference type="EMBL" id="AKKV01000031">
    <property type="protein sequence ID" value="EIT84549.1"/>
    <property type="molecule type" value="Genomic_DNA"/>
</dbReference>
<dbReference type="SUPFAM" id="SSF56317">
    <property type="entry name" value="Carbon-nitrogen hydrolase"/>
    <property type="match status" value="1"/>
</dbReference>
<dbReference type="PATRIC" id="fig|1196324.3.peg.2965"/>
<dbReference type="PROSITE" id="PS50263">
    <property type="entry name" value="CN_HYDROLASE"/>
    <property type="match status" value="1"/>
</dbReference>
<gene>
    <name evidence="3" type="ORF">A374_14505</name>
</gene>
<keyword evidence="3" id="KW-0012">Acyltransferase</keyword>
<keyword evidence="3" id="KW-0808">Transferase</keyword>
<dbReference type="InterPro" id="IPR036526">
    <property type="entry name" value="C-N_Hydrolase_sf"/>
</dbReference>
<dbReference type="eggNOG" id="COG0388">
    <property type="taxonomic scope" value="Bacteria"/>
</dbReference>
<dbReference type="AlphaFoldDB" id="I8AGM9"/>
<dbReference type="Pfam" id="PF00795">
    <property type="entry name" value="CN_hydrolase"/>
    <property type="match status" value="1"/>
</dbReference>
<keyword evidence="3" id="KW-0449">Lipoprotein</keyword>
<sequence length="259" mass="29240">MNIAIIQMDIILGNPQENKKQVQKWVEKAMKENADVIVLPELWTTGYDLSRLQDIGDENGEDIQSFMRQLAQKHAVNIVAGSIAKKTQEGIYNTLYAFNRKGEVIGEYSKLHLITLMDEEKYLTPGEKKGNFFIEDIPAAGVICYDIRFPEWVRAPILDGAQMLFVPAEWPVQRLAHWRSLLIARAIENQCYIIAANCVGSDRNNTFAGHSLIIDPWGEIVAEAGPTEACVLSASIDPDLVTSVRKQIPIFDDRRPEHY</sequence>
<dbReference type="RefSeq" id="WP_007202979.1">
    <property type="nucleotide sequence ID" value="NZ_AKKV01000031.1"/>
</dbReference>
<reference evidence="3 4" key="1">
    <citation type="journal article" date="2012" name="J. Bacteriol.">
        <title>Genome of Bacillus macauensis ZFHKF-1, a Long-Chain-Forming Bacterium.</title>
        <authorList>
            <person name="Cai L."/>
            <person name="Zhang T."/>
        </authorList>
    </citation>
    <scope>NUCLEOTIDE SEQUENCE [LARGE SCALE GENOMIC DNA]</scope>
    <source>
        <strain evidence="3 4">ZFHKF-1</strain>
    </source>
</reference>
<dbReference type="GO" id="GO:0016746">
    <property type="term" value="F:acyltransferase activity"/>
    <property type="evidence" value="ECO:0007669"/>
    <property type="project" value="UniProtKB-KW"/>
</dbReference>
<evidence type="ECO:0000313" key="3">
    <source>
        <dbReference type="EMBL" id="EIT84549.1"/>
    </source>
</evidence>
<dbReference type="CDD" id="cd07583">
    <property type="entry name" value="nitrilase_5"/>
    <property type="match status" value="1"/>
</dbReference>
<dbReference type="OrthoDB" id="9811121at2"/>
<name>I8AGM9_9BACL</name>
<dbReference type="InterPro" id="IPR003010">
    <property type="entry name" value="C-N_Hydrolase"/>
</dbReference>
<dbReference type="PANTHER" id="PTHR23088">
    <property type="entry name" value="NITRILASE-RELATED"/>
    <property type="match status" value="1"/>
</dbReference>
<accession>I8AGM9</accession>
<dbReference type="STRING" id="1196324.A374_14505"/>
<comment type="caution">
    <text evidence="3">The sequence shown here is derived from an EMBL/GenBank/DDBJ whole genome shotgun (WGS) entry which is preliminary data.</text>
</comment>
<protein>
    <submittedName>
        <fullName evidence="3">Nitrilase/cyanide hydratase and apolipoprotein N-acyltransferase</fullName>
    </submittedName>
</protein>
<dbReference type="Proteomes" id="UP000004080">
    <property type="component" value="Unassembled WGS sequence"/>
</dbReference>
<evidence type="ECO:0000259" key="2">
    <source>
        <dbReference type="PROSITE" id="PS50263"/>
    </source>
</evidence>
<keyword evidence="4" id="KW-1185">Reference proteome</keyword>
<proteinExistence type="inferred from homology"/>
<dbReference type="Gene3D" id="3.60.110.10">
    <property type="entry name" value="Carbon-nitrogen hydrolase"/>
    <property type="match status" value="1"/>
</dbReference>
<dbReference type="PANTHER" id="PTHR23088:SF27">
    <property type="entry name" value="DEAMINATED GLUTATHIONE AMIDASE"/>
    <property type="match status" value="1"/>
</dbReference>